<organism evidence="1 2">
    <name type="scientific">Phakopsora pachyrhizi</name>
    <name type="common">Asian soybean rust disease fungus</name>
    <dbReference type="NCBI Taxonomy" id="170000"/>
    <lineage>
        <taxon>Eukaryota</taxon>
        <taxon>Fungi</taxon>
        <taxon>Dikarya</taxon>
        <taxon>Basidiomycota</taxon>
        <taxon>Pucciniomycotina</taxon>
        <taxon>Pucciniomycetes</taxon>
        <taxon>Pucciniales</taxon>
        <taxon>Phakopsoraceae</taxon>
        <taxon>Phakopsora</taxon>
    </lineage>
</organism>
<dbReference type="Proteomes" id="UP001153365">
    <property type="component" value="Unassembled WGS sequence"/>
</dbReference>
<reference evidence="1" key="1">
    <citation type="submission" date="2022-06" db="EMBL/GenBank/DDBJ databases">
        <authorList>
            <consortium name="SYNGENTA / RWTH Aachen University"/>
        </authorList>
    </citation>
    <scope>NUCLEOTIDE SEQUENCE</scope>
</reference>
<name>A0AAV0AMC0_PHAPC</name>
<accession>A0AAV0AMC0</accession>
<dbReference type="AlphaFoldDB" id="A0AAV0AMC0"/>
<protein>
    <submittedName>
        <fullName evidence="1">Expressed protein</fullName>
    </submittedName>
</protein>
<dbReference type="EMBL" id="CALTRL010000716">
    <property type="protein sequence ID" value="CAH7669383.1"/>
    <property type="molecule type" value="Genomic_DNA"/>
</dbReference>
<sequence>MSKKHYYIILLSLMFQFATRRASFLRLFCAKKEVDDAAMKTLAENDLAIKTLAVYETVSDPRVQSFKDLISISKGEKVDSIKINESYKPTVGIGPHGPDKLTGPLVPSAHKKGRVAYIALTASLASSALEIVQDRLRALNKPNKRVSYYLEERHSEDLHNFDDIFFDFKRRKFIVDFFDTLKSLDKVEEWGGSVMTNDQNQRLVR</sequence>
<gene>
    <name evidence="1" type="ORF">PPACK8108_LOCUS3997</name>
</gene>
<evidence type="ECO:0000313" key="2">
    <source>
        <dbReference type="Proteomes" id="UP001153365"/>
    </source>
</evidence>
<keyword evidence="2" id="KW-1185">Reference proteome</keyword>
<proteinExistence type="predicted"/>
<comment type="caution">
    <text evidence="1">The sequence shown here is derived from an EMBL/GenBank/DDBJ whole genome shotgun (WGS) entry which is preliminary data.</text>
</comment>
<evidence type="ECO:0000313" key="1">
    <source>
        <dbReference type="EMBL" id="CAH7669383.1"/>
    </source>
</evidence>